<comment type="similarity">
    <text evidence="1">Belongs to the four-carbon acid sugar kinase family.</text>
</comment>
<gene>
    <name evidence="9" type="ORF">HMPREF7215_1033</name>
</gene>
<evidence type="ECO:0000259" key="7">
    <source>
        <dbReference type="Pfam" id="PF07005"/>
    </source>
</evidence>
<dbReference type="InterPro" id="IPR031475">
    <property type="entry name" value="NBD_C"/>
</dbReference>
<keyword evidence="6" id="KW-0119">Carbohydrate metabolism</keyword>
<dbReference type="EMBL" id="ADFP01000124">
    <property type="protein sequence ID" value="EFB89657.1"/>
    <property type="molecule type" value="Genomic_DNA"/>
</dbReference>
<keyword evidence="5" id="KW-0067">ATP-binding</keyword>
<feature type="domain" description="Four-carbon acid sugar kinase N-terminal" evidence="7">
    <location>
        <begin position="59"/>
        <end position="276"/>
    </location>
</feature>
<evidence type="ECO:0000313" key="10">
    <source>
        <dbReference type="Proteomes" id="UP000006462"/>
    </source>
</evidence>
<dbReference type="InterPro" id="IPR037051">
    <property type="entry name" value="4-carb_acid_sugar_kinase_N_sf"/>
</dbReference>
<comment type="caution">
    <text evidence="9">The sequence shown here is derived from an EMBL/GenBank/DDBJ whole genome shotgun (WGS) entry which is preliminary data.</text>
</comment>
<keyword evidence="4" id="KW-0418">Kinase</keyword>
<name>A0ABM9ZS58_9BACT</name>
<evidence type="ECO:0000256" key="5">
    <source>
        <dbReference type="ARBA" id="ARBA00022840"/>
    </source>
</evidence>
<feature type="domain" description="Four-carbon acid sugar kinase nucleotide binding" evidence="8">
    <location>
        <begin position="297"/>
        <end position="456"/>
    </location>
</feature>
<evidence type="ECO:0000256" key="2">
    <source>
        <dbReference type="ARBA" id="ARBA00022679"/>
    </source>
</evidence>
<dbReference type="Pfam" id="PF07005">
    <property type="entry name" value="SBD_N"/>
    <property type="match status" value="1"/>
</dbReference>
<dbReference type="Pfam" id="PF17042">
    <property type="entry name" value="NBD_C"/>
    <property type="match status" value="1"/>
</dbReference>
<dbReference type="SUPFAM" id="SSF142764">
    <property type="entry name" value="YgbK-like"/>
    <property type="match status" value="1"/>
</dbReference>
<sequence>MIVFPSCFKIKHIVEKSFIMKLKKEYPLLFTKYFFLMLLRRNQKQEKESLKGADDMLRLLILADDFTGALDSGVQLAQCGAHTHVTTNLDVSFDAWKDDARDSVVVVDTESRHIDPRRAFEIVRDIAGRAVKSGVPVIYKKTDSALRGNIGAELEGALAGSGAKRLLFVPAYPKLKRLTIEGIQYIDGVPVNESVFGRDPFDPVRESSVAKIIGLQSTLPVVSVAEGAPISVTAERREILVFDASSDEACAAIAKQLGEIRETTVLAGCAGFAGHLPQLLGLRRPLPPVTLEAQGLLVVSGSLNPITTAQLEYARSSGFDAYRLTSSQMQEGIPAGPEGDRILDDIATLYGRNKRLLLYGAPPEEGVGSAALEEKSRAVAGLLGELVRQLYRRGLRGVFAVTGGDILSGVLAHMKCSRMRPLCEIESGVVLSRAILPEGDVMIVSKSGGMGSREVFVNVADFIERHRAS</sequence>
<protein>
    <recommendedName>
        <fullName evidence="11">YgbK domain protein</fullName>
    </recommendedName>
</protein>
<keyword evidence="3" id="KW-0547">Nucleotide-binding</keyword>
<dbReference type="Gene3D" id="3.40.50.10840">
    <property type="entry name" value="Putative sugar-binding, N-terminal domain"/>
    <property type="match status" value="1"/>
</dbReference>
<dbReference type="Gene3D" id="3.40.980.20">
    <property type="entry name" value="Four-carbon acid sugar kinase, nucleotide binding domain"/>
    <property type="match status" value="1"/>
</dbReference>
<keyword evidence="2" id="KW-0808">Transferase</keyword>
<evidence type="ECO:0008006" key="11">
    <source>
        <dbReference type="Google" id="ProtNLM"/>
    </source>
</evidence>
<keyword evidence="10" id="KW-1185">Reference proteome</keyword>
<evidence type="ECO:0000256" key="4">
    <source>
        <dbReference type="ARBA" id="ARBA00022777"/>
    </source>
</evidence>
<organism evidence="9 10">
    <name type="scientific">Pyramidobacter piscolens W5455</name>
    <dbReference type="NCBI Taxonomy" id="352165"/>
    <lineage>
        <taxon>Bacteria</taxon>
        <taxon>Thermotogati</taxon>
        <taxon>Synergistota</taxon>
        <taxon>Synergistia</taxon>
        <taxon>Synergistales</taxon>
        <taxon>Dethiosulfovibrionaceae</taxon>
        <taxon>Pyramidobacter</taxon>
    </lineage>
</organism>
<evidence type="ECO:0000313" key="9">
    <source>
        <dbReference type="EMBL" id="EFB89657.1"/>
    </source>
</evidence>
<dbReference type="InterPro" id="IPR042213">
    <property type="entry name" value="NBD_C_sf"/>
</dbReference>
<evidence type="ECO:0000256" key="1">
    <source>
        <dbReference type="ARBA" id="ARBA00005715"/>
    </source>
</evidence>
<accession>A0ABM9ZS58</accession>
<reference evidence="9 10" key="1">
    <citation type="submission" date="2009-12" db="EMBL/GenBank/DDBJ databases">
        <authorList>
            <person name="Shrivastava S."/>
            <person name="Madupu R."/>
            <person name="Durkin A.S."/>
            <person name="Torralba M."/>
            <person name="Methe B."/>
            <person name="Sutton G.G."/>
            <person name="Strausberg R.L."/>
            <person name="Nelson K.E."/>
        </authorList>
    </citation>
    <scope>NUCLEOTIDE SEQUENCE [LARGE SCALE GENOMIC DNA]</scope>
    <source>
        <strain evidence="9 10">W5455</strain>
    </source>
</reference>
<evidence type="ECO:0000259" key="8">
    <source>
        <dbReference type="Pfam" id="PF17042"/>
    </source>
</evidence>
<evidence type="ECO:0000256" key="3">
    <source>
        <dbReference type="ARBA" id="ARBA00022741"/>
    </source>
</evidence>
<proteinExistence type="inferred from homology"/>
<dbReference type="InterPro" id="IPR010737">
    <property type="entry name" value="4-carb_acid_sugar_kinase_N"/>
</dbReference>
<evidence type="ECO:0000256" key="6">
    <source>
        <dbReference type="ARBA" id="ARBA00023277"/>
    </source>
</evidence>
<dbReference type="Proteomes" id="UP000006462">
    <property type="component" value="Unassembled WGS sequence"/>
</dbReference>